<proteinExistence type="predicted"/>
<dbReference type="Proteomes" id="UP000299102">
    <property type="component" value="Unassembled WGS sequence"/>
</dbReference>
<gene>
    <name evidence="1" type="ORF">EVAR_77337_1</name>
</gene>
<comment type="caution">
    <text evidence="1">The sequence shown here is derived from an EMBL/GenBank/DDBJ whole genome shotgun (WGS) entry which is preliminary data.</text>
</comment>
<evidence type="ECO:0000313" key="1">
    <source>
        <dbReference type="EMBL" id="GBP31042.1"/>
    </source>
</evidence>
<evidence type="ECO:0000313" key="2">
    <source>
        <dbReference type="Proteomes" id="UP000299102"/>
    </source>
</evidence>
<protein>
    <recommendedName>
        <fullName evidence="3">Mariner Mos1 transposase</fullName>
    </recommendedName>
</protein>
<accession>A0A4C1UYL1</accession>
<name>A0A4C1UYL1_EUMVA</name>
<keyword evidence="2" id="KW-1185">Reference proteome</keyword>
<dbReference type="AlphaFoldDB" id="A0A4C1UYL1"/>
<dbReference type="EMBL" id="BGZK01000241">
    <property type="protein sequence ID" value="GBP31042.1"/>
    <property type="molecule type" value="Genomic_DNA"/>
</dbReference>
<sequence length="94" mass="10734">MQIDALRRTIEIDTHMTYREIRASLGTTDPKTKQQSTVLIYQDEPKPIWHENEFSICEPIESDEQRSGCLSATFISIGNAENQGQPDLTDGFFK</sequence>
<organism evidence="1 2">
    <name type="scientific">Eumeta variegata</name>
    <name type="common">Bagworm moth</name>
    <name type="synonym">Eumeta japonica</name>
    <dbReference type="NCBI Taxonomy" id="151549"/>
    <lineage>
        <taxon>Eukaryota</taxon>
        <taxon>Metazoa</taxon>
        <taxon>Ecdysozoa</taxon>
        <taxon>Arthropoda</taxon>
        <taxon>Hexapoda</taxon>
        <taxon>Insecta</taxon>
        <taxon>Pterygota</taxon>
        <taxon>Neoptera</taxon>
        <taxon>Endopterygota</taxon>
        <taxon>Lepidoptera</taxon>
        <taxon>Glossata</taxon>
        <taxon>Ditrysia</taxon>
        <taxon>Tineoidea</taxon>
        <taxon>Psychidae</taxon>
        <taxon>Oiketicinae</taxon>
        <taxon>Eumeta</taxon>
    </lineage>
</organism>
<reference evidence="1 2" key="1">
    <citation type="journal article" date="2019" name="Commun. Biol.">
        <title>The bagworm genome reveals a unique fibroin gene that provides high tensile strength.</title>
        <authorList>
            <person name="Kono N."/>
            <person name="Nakamura H."/>
            <person name="Ohtoshi R."/>
            <person name="Tomita M."/>
            <person name="Numata K."/>
            <person name="Arakawa K."/>
        </authorList>
    </citation>
    <scope>NUCLEOTIDE SEQUENCE [LARGE SCALE GENOMIC DNA]</scope>
</reference>
<evidence type="ECO:0008006" key="3">
    <source>
        <dbReference type="Google" id="ProtNLM"/>
    </source>
</evidence>